<organism evidence="2 3">
    <name type="scientific">Solanum commersonii</name>
    <name type="common">Commerson's wild potato</name>
    <name type="synonym">Commerson's nightshade</name>
    <dbReference type="NCBI Taxonomy" id="4109"/>
    <lineage>
        <taxon>Eukaryota</taxon>
        <taxon>Viridiplantae</taxon>
        <taxon>Streptophyta</taxon>
        <taxon>Embryophyta</taxon>
        <taxon>Tracheophyta</taxon>
        <taxon>Spermatophyta</taxon>
        <taxon>Magnoliopsida</taxon>
        <taxon>eudicotyledons</taxon>
        <taxon>Gunneridae</taxon>
        <taxon>Pentapetalae</taxon>
        <taxon>asterids</taxon>
        <taxon>lamiids</taxon>
        <taxon>Solanales</taxon>
        <taxon>Solanaceae</taxon>
        <taxon>Solanoideae</taxon>
        <taxon>Solaneae</taxon>
        <taxon>Solanum</taxon>
    </lineage>
</organism>
<accession>A0A9J5WY19</accession>
<dbReference type="EMBL" id="JACXVP010000010">
    <property type="protein sequence ID" value="KAG5580141.1"/>
    <property type="molecule type" value="Genomic_DNA"/>
</dbReference>
<dbReference type="Pfam" id="PF25797">
    <property type="entry name" value="PDF2_C"/>
    <property type="match status" value="1"/>
</dbReference>
<dbReference type="OrthoDB" id="1427219at2759"/>
<dbReference type="Proteomes" id="UP000824120">
    <property type="component" value="Chromosome 10"/>
</dbReference>
<evidence type="ECO:0000313" key="2">
    <source>
        <dbReference type="EMBL" id="KAG5580141.1"/>
    </source>
</evidence>
<proteinExistence type="predicted"/>
<name>A0A9J5WY19_SOLCO</name>
<protein>
    <recommendedName>
        <fullName evidence="1">HD-Zip IV C-terminal domain-containing protein</fullName>
    </recommendedName>
</protein>
<feature type="domain" description="HD-Zip IV C-terminal" evidence="1">
    <location>
        <begin position="13"/>
        <end position="71"/>
    </location>
</feature>
<gene>
    <name evidence="2" type="ORF">H5410_050768</name>
</gene>
<evidence type="ECO:0000313" key="3">
    <source>
        <dbReference type="Proteomes" id="UP000824120"/>
    </source>
</evidence>
<keyword evidence="3" id="KW-1185">Reference proteome</keyword>
<dbReference type="AlphaFoldDB" id="A0A9J5WY19"/>
<comment type="caution">
    <text evidence="2">The sequence shown here is derived from an EMBL/GenBank/DDBJ whole genome shotgun (WGS) entry which is preliminary data.</text>
</comment>
<dbReference type="InterPro" id="IPR057993">
    <property type="entry name" value="HD-Zip_IV_C"/>
</dbReference>
<sequence>MVVGSKNVIGVSATTHKWKIIQLENGEYPMLMTRTDISDLGEPIGVVLSSTKTIRLPMKQKYLFEFFIDNK</sequence>
<reference evidence="2 3" key="1">
    <citation type="submission" date="2020-09" db="EMBL/GenBank/DDBJ databases">
        <title>De no assembly of potato wild relative species, Solanum commersonii.</title>
        <authorList>
            <person name="Cho K."/>
        </authorList>
    </citation>
    <scope>NUCLEOTIDE SEQUENCE [LARGE SCALE GENOMIC DNA]</scope>
    <source>
        <strain evidence="2">LZ3.2</strain>
        <tissue evidence="2">Leaf</tissue>
    </source>
</reference>
<evidence type="ECO:0000259" key="1">
    <source>
        <dbReference type="Pfam" id="PF25797"/>
    </source>
</evidence>